<dbReference type="InterPro" id="IPR050194">
    <property type="entry name" value="Glycosyltransferase_grp1"/>
</dbReference>
<evidence type="ECO:0000313" key="1">
    <source>
        <dbReference type="EMBL" id="GGF51681.1"/>
    </source>
</evidence>
<dbReference type="Proteomes" id="UP000649179">
    <property type="component" value="Unassembled WGS sequence"/>
</dbReference>
<keyword evidence="2" id="KW-1185">Reference proteome</keyword>
<dbReference type="Gene3D" id="3.40.50.2000">
    <property type="entry name" value="Glycogen Phosphorylase B"/>
    <property type="match status" value="2"/>
</dbReference>
<reference evidence="1" key="1">
    <citation type="journal article" date="2014" name="Int. J. Syst. Evol. Microbiol.">
        <title>Complete genome sequence of Corynebacterium casei LMG S-19264T (=DSM 44701T), isolated from a smear-ripened cheese.</title>
        <authorList>
            <consortium name="US DOE Joint Genome Institute (JGI-PGF)"/>
            <person name="Walter F."/>
            <person name="Albersmeier A."/>
            <person name="Kalinowski J."/>
            <person name="Ruckert C."/>
        </authorList>
    </citation>
    <scope>NUCLEOTIDE SEQUENCE</scope>
    <source>
        <strain evidence="1">CGMCC 1.16067</strain>
    </source>
</reference>
<evidence type="ECO:0000313" key="2">
    <source>
        <dbReference type="Proteomes" id="UP000649179"/>
    </source>
</evidence>
<proteinExistence type="predicted"/>
<dbReference type="PANTHER" id="PTHR45947">
    <property type="entry name" value="SULFOQUINOVOSYL TRANSFERASE SQD2"/>
    <property type="match status" value="1"/>
</dbReference>
<sequence length="340" mass="36144">MSGHLTIATTNGDLGGGEVMLLHLAEATRSLGHGVTVVGPRHPSGLVEAASATGLAVVTLDVRDRRSYAVALRAWDRRERQGLLWCNGLLPAAATAGHRDRVVHLHREPEGPQKGARLLAVRGARAVVVPSESMGARVGHTAVLPNWTEPLVLRPAAPLPESPTIGFLGRTTVDKGVHLLARAVRRLRDEGLSARLLVAGEARFGTAEDVQVVEAALAPLGDAVDRVGWIDRDDFFDRVDLAVFPSTWAEPFGLVAAEAMGSGVPFVISDAGALPEVAGAEHPWVARADDAVDLARVVGDALRASAEQREAARQASRLRWEQRFSPEAGAERLAVLLSQL</sequence>
<dbReference type="RefSeq" id="WP_188780256.1">
    <property type="nucleotide sequence ID" value="NZ_BMKQ01000001.1"/>
</dbReference>
<accession>A0A917BPH2</accession>
<organism evidence="1 2">
    <name type="scientific">Marmoricola endophyticus</name>
    <dbReference type="NCBI Taxonomy" id="2040280"/>
    <lineage>
        <taxon>Bacteria</taxon>
        <taxon>Bacillati</taxon>
        <taxon>Actinomycetota</taxon>
        <taxon>Actinomycetes</taxon>
        <taxon>Propionibacteriales</taxon>
        <taxon>Nocardioidaceae</taxon>
        <taxon>Marmoricola</taxon>
    </lineage>
</organism>
<dbReference type="GO" id="GO:0016757">
    <property type="term" value="F:glycosyltransferase activity"/>
    <property type="evidence" value="ECO:0007669"/>
    <property type="project" value="TreeGrafter"/>
</dbReference>
<dbReference type="Pfam" id="PF13692">
    <property type="entry name" value="Glyco_trans_1_4"/>
    <property type="match status" value="1"/>
</dbReference>
<name>A0A917BPH2_9ACTN</name>
<comment type="caution">
    <text evidence="1">The sequence shown here is derived from an EMBL/GenBank/DDBJ whole genome shotgun (WGS) entry which is preliminary data.</text>
</comment>
<dbReference type="CDD" id="cd03801">
    <property type="entry name" value="GT4_PimA-like"/>
    <property type="match status" value="1"/>
</dbReference>
<reference evidence="1" key="2">
    <citation type="submission" date="2020-09" db="EMBL/GenBank/DDBJ databases">
        <authorList>
            <person name="Sun Q."/>
            <person name="Zhou Y."/>
        </authorList>
    </citation>
    <scope>NUCLEOTIDE SEQUENCE</scope>
    <source>
        <strain evidence="1">CGMCC 1.16067</strain>
    </source>
</reference>
<protein>
    <recommendedName>
        <fullName evidence="3">Glycosyltransferase</fullName>
    </recommendedName>
</protein>
<dbReference type="PANTHER" id="PTHR45947:SF3">
    <property type="entry name" value="SULFOQUINOVOSYL TRANSFERASE SQD2"/>
    <property type="match status" value="1"/>
</dbReference>
<gene>
    <name evidence="1" type="ORF">GCM10011519_27130</name>
</gene>
<dbReference type="AlphaFoldDB" id="A0A917BPH2"/>
<evidence type="ECO:0008006" key="3">
    <source>
        <dbReference type="Google" id="ProtNLM"/>
    </source>
</evidence>
<dbReference type="SUPFAM" id="SSF53756">
    <property type="entry name" value="UDP-Glycosyltransferase/glycogen phosphorylase"/>
    <property type="match status" value="1"/>
</dbReference>
<dbReference type="EMBL" id="BMKQ01000001">
    <property type="protein sequence ID" value="GGF51681.1"/>
    <property type="molecule type" value="Genomic_DNA"/>
</dbReference>